<dbReference type="AlphaFoldDB" id="C0K000"/>
<name>C0K000_9BACT</name>
<dbReference type="Gene3D" id="1.10.10.60">
    <property type="entry name" value="Homeodomain-like"/>
    <property type="match status" value="2"/>
</dbReference>
<proteinExistence type="predicted"/>
<dbReference type="EMBL" id="FJ529691">
    <property type="protein sequence ID" value="ACM91030.1"/>
    <property type="molecule type" value="Genomic_DNA"/>
</dbReference>
<sequence length="136" mass="14917">MKSFILSPEQYADLKGRYAKFNEPWTADEAEELKQMAADGISRSEMSAQLGRTPNAIKMKLQSLGLYVPKPAARTWTAEDEHLLVKLYREGTSFAELAAAFGRTEGAILRRLILLRAAVLPDGVSAEMSEAGKAEG</sequence>
<protein>
    <submittedName>
        <fullName evidence="1">Uncharacterized protein</fullName>
    </submittedName>
</protein>
<reference evidence="1" key="1">
    <citation type="submission" date="2008-11" db="EMBL/GenBank/DDBJ databases">
        <title>Isolation and characterization of a fructose-1,6-bisphosphatase in Bacteroides sp. from a rumen metagenomic library.</title>
        <authorList>
            <person name="Wang J."/>
            <person name="Liu K."/>
            <person name="Zhao S."/>
            <person name="Bu D."/>
            <person name="Li D."/>
            <person name="Yu P."/>
            <person name="Wei H."/>
            <person name="Zhou L."/>
        </authorList>
    </citation>
    <scope>NUCLEOTIDE SEQUENCE</scope>
</reference>
<accession>C0K000</accession>
<evidence type="ECO:0000313" key="1">
    <source>
        <dbReference type="EMBL" id="ACM91030.1"/>
    </source>
</evidence>
<organism evidence="1">
    <name type="scientific">uncultured bacterium URE4</name>
    <dbReference type="NCBI Taxonomy" id="581112"/>
    <lineage>
        <taxon>Bacteria</taxon>
        <taxon>environmental samples</taxon>
    </lineage>
</organism>